<keyword evidence="3 4" id="KW-0501">Molybdenum cofactor biosynthesis</keyword>
<feature type="binding site" evidence="4">
    <location>
        <begin position="103"/>
        <end position="104"/>
    </location>
    <ligand>
        <name>substrate</name>
    </ligand>
</feature>
<sequence>MPGIDNCKVTEDPLLVQELIDIVKDDGAGAISTFIGTTRNVFQDKEVKTLSYEGYVPMAEKILYDIIAEARQKWSLINVAIHHKVGEVPVGDTSVIVVVSSKHRRDSLEACHFLIDELKARVPIWKKEIFADGSSIWKDNCHC</sequence>
<dbReference type="Gene3D" id="3.90.1170.40">
    <property type="entry name" value="Molybdopterin biosynthesis MoaE subunit"/>
    <property type="match status" value="1"/>
</dbReference>
<dbReference type="Proteomes" id="UP001479436">
    <property type="component" value="Unassembled WGS sequence"/>
</dbReference>
<feature type="binding site" evidence="4">
    <location>
        <begin position="126"/>
        <end position="128"/>
    </location>
    <ligand>
        <name>substrate</name>
    </ligand>
</feature>
<dbReference type="InterPro" id="IPR028888">
    <property type="entry name" value="MOCS2B_euk"/>
</dbReference>
<dbReference type="InterPro" id="IPR003448">
    <property type="entry name" value="Mopterin_biosynth_MoaE"/>
</dbReference>
<gene>
    <name evidence="5" type="ORF">K7432_001118</name>
</gene>
<comment type="subunit">
    <text evidence="4">Heterotetramer; composed of 2 small (MOCS2A) and 2 large (MOCS2B) subunits.</text>
</comment>
<dbReference type="CDD" id="cd00756">
    <property type="entry name" value="MoaE"/>
    <property type="match status" value="1"/>
</dbReference>
<comment type="pathway">
    <text evidence="4">Cofactor biosynthesis; molybdopterin biosynthesis.</text>
</comment>
<dbReference type="EMBL" id="JASJQH010000023">
    <property type="protein sequence ID" value="KAK9768316.1"/>
    <property type="molecule type" value="Genomic_DNA"/>
</dbReference>
<protein>
    <recommendedName>
        <fullName evidence="4">Molybdopterin synthase catalytic subunit</fullName>
        <ecNumber evidence="4">2.8.1.12</ecNumber>
    </recommendedName>
    <alternativeName>
        <fullName evidence="4">Molybdenum cofactor synthesis protein 2 large subunit</fullName>
    </alternativeName>
    <alternativeName>
        <fullName evidence="4">Molybdenum cofactor synthesis protein 2B</fullName>
        <shortName evidence="4">MOCS2B</shortName>
    </alternativeName>
</protein>
<dbReference type="EC" id="2.8.1.12" evidence="4"/>
<name>A0ABR2X3I8_9FUNG</name>
<keyword evidence="6" id="KW-1185">Reference proteome</keyword>
<evidence type="ECO:0000256" key="2">
    <source>
        <dbReference type="ARBA" id="ARBA00022679"/>
    </source>
</evidence>
<evidence type="ECO:0000256" key="1">
    <source>
        <dbReference type="ARBA" id="ARBA00022490"/>
    </source>
</evidence>
<evidence type="ECO:0000256" key="3">
    <source>
        <dbReference type="ARBA" id="ARBA00023150"/>
    </source>
</evidence>
<comment type="similarity">
    <text evidence="4">Belongs to the MoaE family. MOCS2B subfamily.</text>
</comment>
<dbReference type="SUPFAM" id="SSF54690">
    <property type="entry name" value="Molybdopterin synthase subunit MoaE"/>
    <property type="match status" value="1"/>
</dbReference>
<dbReference type="PANTHER" id="PTHR23404">
    <property type="entry name" value="MOLYBDOPTERIN SYNTHASE RELATED"/>
    <property type="match status" value="1"/>
</dbReference>
<keyword evidence="2 4" id="KW-0808">Transferase</keyword>
<comment type="catalytic activity">
    <reaction evidence="4">
        <text>2 [molybdopterin-synthase sulfur-carrier protein]-C-terminal-Gly-aminoethanethioate + cyclic pyranopterin phosphate + H2O = molybdopterin + 2 [molybdopterin-synthase sulfur-carrier protein]-C-terminal Gly-Gly + 2 H(+)</text>
        <dbReference type="Rhea" id="RHEA:26333"/>
        <dbReference type="Rhea" id="RHEA-COMP:12202"/>
        <dbReference type="Rhea" id="RHEA-COMP:19907"/>
        <dbReference type="ChEBI" id="CHEBI:15377"/>
        <dbReference type="ChEBI" id="CHEBI:15378"/>
        <dbReference type="ChEBI" id="CHEBI:58698"/>
        <dbReference type="ChEBI" id="CHEBI:59648"/>
        <dbReference type="ChEBI" id="CHEBI:90778"/>
        <dbReference type="ChEBI" id="CHEBI:232372"/>
        <dbReference type="EC" id="2.8.1.12"/>
    </reaction>
</comment>
<accession>A0ABR2X3I8</accession>
<feature type="binding site" evidence="4">
    <location>
        <position position="119"/>
    </location>
    <ligand>
        <name>substrate</name>
    </ligand>
</feature>
<dbReference type="Pfam" id="PF02391">
    <property type="entry name" value="MoaE"/>
    <property type="match status" value="1"/>
</dbReference>
<reference evidence="5 6" key="1">
    <citation type="submission" date="2023-04" db="EMBL/GenBank/DDBJ databases">
        <title>Genome of Basidiobolus ranarum AG-B5.</title>
        <authorList>
            <person name="Stajich J.E."/>
            <person name="Carter-House D."/>
            <person name="Gryganskyi A."/>
        </authorList>
    </citation>
    <scope>NUCLEOTIDE SEQUENCE [LARGE SCALE GENOMIC DNA]</scope>
    <source>
        <strain evidence="5 6">AG-B5</strain>
    </source>
</reference>
<proteinExistence type="inferred from homology"/>
<comment type="function">
    <text evidence="4">Catalytic subunit of the molybdopterin synthase complex, a complex that catalyzes the conversion of precursor Z into molybdopterin. Acts by mediating the incorporation of 2 sulfur atoms from thiocarboxylated MOCS2A into precursor Z to generate a dithiolene group.</text>
</comment>
<evidence type="ECO:0000313" key="6">
    <source>
        <dbReference type="Proteomes" id="UP001479436"/>
    </source>
</evidence>
<comment type="caution">
    <text evidence="5">The sequence shown here is derived from an EMBL/GenBank/DDBJ whole genome shotgun (WGS) entry which is preliminary data.</text>
</comment>
<evidence type="ECO:0000256" key="4">
    <source>
        <dbReference type="HAMAP-Rule" id="MF_03052"/>
    </source>
</evidence>
<dbReference type="HAMAP" id="MF_03052">
    <property type="entry name" value="MOC2B"/>
    <property type="match status" value="1"/>
</dbReference>
<evidence type="ECO:0000313" key="5">
    <source>
        <dbReference type="EMBL" id="KAK9768316.1"/>
    </source>
</evidence>
<organism evidence="5 6">
    <name type="scientific">Basidiobolus ranarum</name>
    <dbReference type="NCBI Taxonomy" id="34480"/>
    <lineage>
        <taxon>Eukaryota</taxon>
        <taxon>Fungi</taxon>
        <taxon>Fungi incertae sedis</taxon>
        <taxon>Zoopagomycota</taxon>
        <taxon>Entomophthoromycotina</taxon>
        <taxon>Basidiobolomycetes</taxon>
        <taxon>Basidiobolales</taxon>
        <taxon>Basidiobolaceae</taxon>
        <taxon>Basidiobolus</taxon>
    </lineage>
</organism>
<comment type="subcellular location">
    <subcellularLocation>
        <location evidence="4">Cytoplasm</location>
    </subcellularLocation>
</comment>
<dbReference type="InterPro" id="IPR036563">
    <property type="entry name" value="MoaE_sf"/>
</dbReference>
<keyword evidence="1 4" id="KW-0963">Cytoplasm</keyword>